<comment type="similarity">
    <text evidence="2">Belongs to the GSP F family.</text>
</comment>
<evidence type="ECO:0000256" key="7">
    <source>
        <dbReference type="SAM" id="Phobius"/>
    </source>
</evidence>
<dbReference type="PRINTS" id="PR00812">
    <property type="entry name" value="BCTERIALGSPF"/>
</dbReference>
<feature type="domain" description="Type II secretion system protein GspF" evidence="8">
    <location>
        <begin position="267"/>
        <end position="387"/>
    </location>
</feature>
<evidence type="ECO:0000313" key="10">
    <source>
        <dbReference type="Proteomes" id="UP000257045"/>
    </source>
</evidence>
<keyword evidence="5 7" id="KW-1133">Transmembrane helix</keyword>
<evidence type="ECO:0000313" key="9">
    <source>
        <dbReference type="EMBL" id="RDU69126.1"/>
    </source>
</evidence>
<dbReference type="Proteomes" id="UP000257045">
    <property type="component" value="Unassembled WGS sequence"/>
</dbReference>
<evidence type="ECO:0000256" key="4">
    <source>
        <dbReference type="ARBA" id="ARBA00022692"/>
    </source>
</evidence>
<comment type="caution">
    <text evidence="9">The sequence shown here is derived from an EMBL/GenBank/DDBJ whole genome shotgun (WGS) entry which is preliminary data.</text>
</comment>
<dbReference type="PANTHER" id="PTHR30012:SF0">
    <property type="entry name" value="TYPE II SECRETION SYSTEM PROTEIN F-RELATED"/>
    <property type="match status" value="1"/>
</dbReference>
<dbReference type="OrthoDB" id="5323429at2"/>
<keyword evidence="4 7" id="KW-0812">Transmembrane</keyword>
<dbReference type="PANTHER" id="PTHR30012">
    <property type="entry name" value="GENERAL SECRETION PATHWAY PROTEIN"/>
    <property type="match status" value="1"/>
</dbReference>
<dbReference type="InterPro" id="IPR042094">
    <property type="entry name" value="T2SS_GspF_sf"/>
</dbReference>
<evidence type="ECO:0000256" key="6">
    <source>
        <dbReference type="ARBA" id="ARBA00023136"/>
    </source>
</evidence>
<keyword evidence="6 7" id="KW-0472">Membrane</keyword>
<feature type="domain" description="Type II secretion system protein GspF" evidence="8">
    <location>
        <begin position="66"/>
        <end position="184"/>
    </location>
</feature>
<evidence type="ECO:0000256" key="2">
    <source>
        <dbReference type="ARBA" id="ARBA00005745"/>
    </source>
</evidence>
<protein>
    <recommendedName>
        <fullName evidence="8">Type II secretion system protein GspF domain-containing protein</fullName>
    </recommendedName>
</protein>
<dbReference type="InterPro" id="IPR018076">
    <property type="entry name" value="T2SS_GspF_dom"/>
</dbReference>
<comment type="subcellular location">
    <subcellularLocation>
        <location evidence="1">Cell membrane</location>
        <topology evidence="1">Multi-pass membrane protein</topology>
    </subcellularLocation>
</comment>
<name>A0A3D8IVY4_9HELI</name>
<feature type="transmembrane region" description="Helical" evidence="7">
    <location>
        <begin position="160"/>
        <end position="183"/>
    </location>
</feature>
<sequence>MRYKIITLKDSKITSYTLWASSLTQAEQKAFERDGIAPIEIIEKSFFLNLYPISQKEMITTLKGLHLLLEAQTPLNRSIEMIQKHSSNPRLAHILACIQKSLANGVSLPESFAPFRGVFGDLCIAMLQAGARSGKMVECLELLLVDMEQRESDRGAVMRALSYPLFVLVATLICFGVLLLFVVPSFVELLTQNGASLPIYTKILIALFEFVKTYGLYVLLLGVGAGVFLLLEMKKRGAISQKLFTIVLCIPYIGTIFKQSYLRNYCFSLSILLRSGNALLQSHLFAIQGVFPQFLQKRLEKIQEALENGKTLSCGMQESRVFDMLSLSLLEVAQESGRVEEVLELCSKNYQESNNVKISKLISWVEPMLTLLLGGFILLLALGIFVPIWDMGF</sequence>
<keyword evidence="3" id="KW-1003">Cell membrane</keyword>
<dbReference type="AlphaFoldDB" id="A0A3D8IVY4"/>
<dbReference type="Pfam" id="PF00482">
    <property type="entry name" value="T2SSF"/>
    <property type="match status" value="2"/>
</dbReference>
<proteinExistence type="inferred from homology"/>
<dbReference type="GO" id="GO:0005886">
    <property type="term" value="C:plasma membrane"/>
    <property type="evidence" value="ECO:0007669"/>
    <property type="project" value="UniProtKB-SubCell"/>
</dbReference>
<dbReference type="EMBL" id="NXLV01000019">
    <property type="protein sequence ID" value="RDU69126.1"/>
    <property type="molecule type" value="Genomic_DNA"/>
</dbReference>
<evidence type="ECO:0000256" key="1">
    <source>
        <dbReference type="ARBA" id="ARBA00004651"/>
    </source>
</evidence>
<dbReference type="Gene3D" id="1.20.81.30">
    <property type="entry name" value="Type II secretion system (T2SS), domain F"/>
    <property type="match status" value="2"/>
</dbReference>
<evidence type="ECO:0000256" key="3">
    <source>
        <dbReference type="ARBA" id="ARBA00022475"/>
    </source>
</evidence>
<accession>A0A3D8IVY4</accession>
<keyword evidence="10" id="KW-1185">Reference proteome</keyword>
<feature type="transmembrane region" description="Helical" evidence="7">
    <location>
        <begin position="203"/>
        <end position="231"/>
    </location>
</feature>
<evidence type="ECO:0000259" key="8">
    <source>
        <dbReference type="Pfam" id="PF00482"/>
    </source>
</evidence>
<organism evidence="9 10">
    <name type="scientific">Helicobacter brantae</name>
    <dbReference type="NCBI Taxonomy" id="375927"/>
    <lineage>
        <taxon>Bacteria</taxon>
        <taxon>Pseudomonadati</taxon>
        <taxon>Campylobacterota</taxon>
        <taxon>Epsilonproteobacteria</taxon>
        <taxon>Campylobacterales</taxon>
        <taxon>Helicobacteraceae</taxon>
        <taxon>Helicobacter</taxon>
    </lineage>
</organism>
<dbReference type="RefSeq" id="WP_115570108.1">
    <property type="nucleotide sequence ID" value="NZ_NXLV01000019.1"/>
</dbReference>
<dbReference type="InterPro" id="IPR003004">
    <property type="entry name" value="GspF/PilC"/>
</dbReference>
<gene>
    <name evidence="9" type="ORF">CQA58_07565</name>
</gene>
<feature type="transmembrane region" description="Helical" evidence="7">
    <location>
        <begin position="369"/>
        <end position="389"/>
    </location>
</feature>
<evidence type="ECO:0000256" key="5">
    <source>
        <dbReference type="ARBA" id="ARBA00022989"/>
    </source>
</evidence>
<reference evidence="9 10" key="1">
    <citation type="submission" date="2018-04" db="EMBL/GenBank/DDBJ databases">
        <title>Novel Campyloabacter and Helicobacter Species and Strains.</title>
        <authorList>
            <person name="Mannion A.J."/>
            <person name="Shen Z."/>
            <person name="Fox J.G."/>
        </authorList>
    </citation>
    <scope>NUCLEOTIDE SEQUENCE [LARGE SCALE GENOMIC DNA]</scope>
    <source>
        <strain evidence="9 10">MIT 04-9366</strain>
    </source>
</reference>